<dbReference type="CDD" id="cd02440">
    <property type="entry name" value="AdoMet_MTases"/>
    <property type="match status" value="1"/>
</dbReference>
<dbReference type="GO" id="GO:0070041">
    <property type="term" value="F:rRNA (uridine-C5-)-methyltransferase activity"/>
    <property type="evidence" value="ECO:0007669"/>
    <property type="project" value="TreeGrafter"/>
</dbReference>
<dbReference type="NCBIfam" id="TIGR00479">
    <property type="entry name" value="rumA"/>
    <property type="match status" value="1"/>
</dbReference>
<dbReference type="PROSITE" id="PS51687">
    <property type="entry name" value="SAM_MT_RNA_M5U"/>
    <property type="match status" value="1"/>
</dbReference>
<dbReference type="PANTHER" id="PTHR11061">
    <property type="entry name" value="RNA M5U METHYLTRANSFERASE"/>
    <property type="match status" value="1"/>
</dbReference>
<dbReference type="EC" id="2.1.1.190" evidence="7"/>
<feature type="binding site" evidence="4">
    <location>
        <position position="366"/>
    </location>
    <ligand>
        <name>S-adenosyl-L-methionine</name>
        <dbReference type="ChEBI" id="CHEBI:59789"/>
    </ligand>
</feature>
<dbReference type="Gene3D" id="2.40.50.1070">
    <property type="match status" value="1"/>
</dbReference>
<dbReference type="FunFam" id="2.40.50.1070:FF:000003">
    <property type="entry name" value="23S rRNA (Uracil-5-)-methyltransferase RumA"/>
    <property type="match status" value="1"/>
</dbReference>
<evidence type="ECO:0000256" key="3">
    <source>
        <dbReference type="ARBA" id="ARBA00022691"/>
    </source>
</evidence>
<evidence type="ECO:0000256" key="6">
    <source>
        <dbReference type="SAM" id="MobiDB-lite"/>
    </source>
</evidence>
<protein>
    <submittedName>
        <fullName evidence="7">23S rRNA (Uracil(1939)-C(5))-methyltransferase RlmD</fullName>
        <ecNumber evidence="7">2.1.1.190</ecNumber>
    </submittedName>
</protein>
<dbReference type="FunFam" id="3.40.50.150:FF:000009">
    <property type="entry name" value="23S rRNA (Uracil(1939)-C(5))-methyltransferase RlmD"/>
    <property type="match status" value="1"/>
</dbReference>
<keyword evidence="1 4" id="KW-0489">Methyltransferase</keyword>
<evidence type="ECO:0000256" key="4">
    <source>
        <dbReference type="PROSITE-ProRule" id="PRU01024"/>
    </source>
</evidence>
<dbReference type="Pfam" id="PF05958">
    <property type="entry name" value="tRNA_U5-meth_tr"/>
    <property type="match status" value="1"/>
</dbReference>
<dbReference type="GO" id="GO:0070475">
    <property type="term" value="P:rRNA base methylation"/>
    <property type="evidence" value="ECO:0007669"/>
    <property type="project" value="TreeGrafter"/>
</dbReference>
<accession>A0AAE3AWI5</accession>
<gene>
    <name evidence="7" type="primary">rlmD</name>
    <name evidence="7" type="ORF">LKD45_16030</name>
</gene>
<feature type="active site" evidence="5">
    <location>
        <position position="393"/>
    </location>
</feature>
<feature type="binding site" evidence="4">
    <location>
        <position position="268"/>
    </location>
    <ligand>
        <name>S-adenosyl-L-methionine</name>
        <dbReference type="ChEBI" id="CHEBI:59789"/>
    </ligand>
</feature>
<dbReference type="Gene3D" id="3.40.50.150">
    <property type="entry name" value="Vaccinia Virus protein VP39"/>
    <property type="match status" value="1"/>
</dbReference>
<name>A0AAE3AWI5_9FIRM</name>
<proteinExistence type="inferred from homology"/>
<dbReference type="PANTHER" id="PTHR11061:SF30">
    <property type="entry name" value="TRNA (URACIL(54)-C(5))-METHYLTRANSFERASE"/>
    <property type="match status" value="1"/>
</dbReference>
<feature type="binding site" evidence="4">
    <location>
        <position position="318"/>
    </location>
    <ligand>
        <name>S-adenosyl-L-methionine</name>
        <dbReference type="ChEBI" id="CHEBI:59789"/>
    </ligand>
</feature>
<evidence type="ECO:0000256" key="1">
    <source>
        <dbReference type="ARBA" id="ARBA00022603"/>
    </source>
</evidence>
<dbReference type="AlphaFoldDB" id="A0AAE3AWI5"/>
<feature type="binding site" evidence="4">
    <location>
        <position position="297"/>
    </location>
    <ligand>
        <name>S-adenosyl-L-methionine</name>
        <dbReference type="ChEBI" id="CHEBI:59789"/>
    </ligand>
</feature>
<keyword evidence="3 4" id="KW-0949">S-adenosyl-L-methionine</keyword>
<evidence type="ECO:0000256" key="2">
    <source>
        <dbReference type="ARBA" id="ARBA00022679"/>
    </source>
</evidence>
<keyword evidence="2 4" id="KW-0808">Transferase</keyword>
<dbReference type="PROSITE" id="PS01230">
    <property type="entry name" value="TRMA_1"/>
    <property type="match status" value="1"/>
</dbReference>
<comment type="similarity">
    <text evidence="4">Belongs to the class I-like SAM-binding methyltransferase superfamily. RNA M5U methyltransferase family.</text>
</comment>
<keyword evidence="8" id="KW-1185">Reference proteome</keyword>
<feature type="region of interest" description="Disordered" evidence="6">
    <location>
        <begin position="1"/>
        <end position="57"/>
    </location>
</feature>
<dbReference type="InterPro" id="IPR030390">
    <property type="entry name" value="MeTrfase_TrmA_AS"/>
</dbReference>
<feature type="active site" description="Nucleophile" evidence="4">
    <location>
        <position position="393"/>
    </location>
</feature>
<evidence type="ECO:0000256" key="5">
    <source>
        <dbReference type="PROSITE-ProRule" id="PRU10015"/>
    </source>
</evidence>
<feature type="compositionally biased region" description="Basic and acidic residues" evidence="6">
    <location>
        <begin position="1"/>
        <end position="13"/>
    </location>
</feature>
<dbReference type="InterPro" id="IPR010280">
    <property type="entry name" value="U5_MeTrfase_fam"/>
</dbReference>
<comment type="caution">
    <text evidence="7">The sequence shown here is derived from an EMBL/GenBank/DDBJ whole genome shotgun (WGS) entry which is preliminary data.</text>
</comment>
<sequence>MKETTGWKKENPGSKKARQAGAFSENRNSAPGRNAAKSKAPVGNAAAKQKPSRPASAAKCPHFGKCGGCQYLHLSYEEQLAAKKHQVKELMEKHCKVRPIIGMDENPWHYRHKVQAVFGLDRKKQQISGVYEEKTHRILPVETCLIEDQKADAIIATVRSLLKSFKIKVYDEDTGYGLLRYVLIRKAEFTDEIMVVLVTASPVFPSKRNFVEALRREHPGITTVVQNINDRTDSLVLGSKYQVLWGKGYIVDRLCGCSFKISPGSFYQVNPIQAQKLYEKAIELADLTGKETVVDAYCGTGTIGMIAAKKAGKVFGVESNPDAVRDAVGNAKANDVKNIRFYREDAGHFLQSCAADNMPVDVVLMDPPRAGSSEEFLDAVAKIGPKRVVYVSCNPTTLERDCSYLEKQGYRAKEVWPVDMFPWSGAVEAVCLLEKNKKARIHG</sequence>
<dbReference type="EMBL" id="JAJEQF010000066">
    <property type="protein sequence ID" value="MCC2169168.1"/>
    <property type="molecule type" value="Genomic_DNA"/>
</dbReference>
<dbReference type="RefSeq" id="WP_308729168.1">
    <property type="nucleotide sequence ID" value="NZ_JAJEQF010000066.1"/>
</dbReference>
<dbReference type="SUPFAM" id="SSF53335">
    <property type="entry name" value="S-adenosyl-L-methionine-dependent methyltransferases"/>
    <property type="match status" value="1"/>
</dbReference>
<reference evidence="7 8" key="1">
    <citation type="submission" date="2021-10" db="EMBL/GenBank/DDBJ databases">
        <title>Anaerobic single-cell dispensing facilitates the cultivation of human gut bacteria.</title>
        <authorList>
            <person name="Afrizal A."/>
        </authorList>
    </citation>
    <scope>NUCLEOTIDE SEQUENCE [LARGE SCALE GENOMIC DNA]</scope>
    <source>
        <strain evidence="7 8">CLA-AA-H244</strain>
    </source>
</reference>
<evidence type="ECO:0000313" key="8">
    <source>
        <dbReference type="Proteomes" id="UP001199355"/>
    </source>
</evidence>
<organism evidence="7 8">
    <name type="scientific">Gallintestinimicrobium propionicum</name>
    <dbReference type="NCBI Taxonomy" id="2981770"/>
    <lineage>
        <taxon>Bacteria</taxon>
        <taxon>Bacillati</taxon>
        <taxon>Bacillota</taxon>
        <taxon>Clostridia</taxon>
        <taxon>Lachnospirales</taxon>
        <taxon>Lachnospiraceae</taxon>
        <taxon>Gallintestinimicrobium</taxon>
    </lineage>
</organism>
<dbReference type="InterPro" id="IPR029063">
    <property type="entry name" value="SAM-dependent_MTases_sf"/>
</dbReference>
<dbReference type="Proteomes" id="UP001199355">
    <property type="component" value="Unassembled WGS sequence"/>
</dbReference>
<evidence type="ECO:0000313" key="7">
    <source>
        <dbReference type="EMBL" id="MCC2169168.1"/>
    </source>
</evidence>